<dbReference type="Gene3D" id="1.10.357.70">
    <property type="entry name" value="Exocyst complex component Sec6, C-terminal domain"/>
    <property type="match status" value="1"/>
</dbReference>
<feature type="region of interest" description="Disordered" evidence="4">
    <location>
        <begin position="157"/>
        <end position="193"/>
    </location>
</feature>
<evidence type="ECO:0000313" key="7">
    <source>
        <dbReference type="Proteomes" id="UP000710432"/>
    </source>
</evidence>
<dbReference type="PANTHER" id="PTHR21292">
    <property type="entry name" value="EXOCYST COMPLEX COMPONENT SEC6-RELATED"/>
    <property type="match status" value="1"/>
</dbReference>
<evidence type="ECO:0000256" key="2">
    <source>
        <dbReference type="ARBA" id="ARBA00022553"/>
    </source>
</evidence>
<evidence type="ECO:0000256" key="1">
    <source>
        <dbReference type="ARBA" id="ARBA00009447"/>
    </source>
</evidence>
<dbReference type="GO" id="GO:0000149">
    <property type="term" value="F:SNARE binding"/>
    <property type="evidence" value="ECO:0007669"/>
    <property type="project" value="TreeGrafter"/>
</dbReference>
<dbReference type="Proteomes" id="UP000710432">
    <property type="component" value="Unassembled WGS sequence"/>
</dbReference>
<protein>
    <recommendedName>
        <fullName evidence="3">Exocyst complex component 3-like protein 4</fullName>
    </recommendedName>
</protein>
<dbReference type="GO" id="GO:0051601">
    <property type="term" value="P:exocyst localization"/>
    <property type="evidence" value="ECO:0007669"/>
    <property type="project" value="TreeGrafter"/>
</dbReference>
<sequence length="867" mass="96700">MWALNNEREPALIAMVTIFLAPQPAMWREEAKDPAGKPPEKSCAGFQAAVGVQEKGPRLCQRLPSIVVEPTEVGAVESGELRWPPEGTQKGTPQIQAAPARWRREIVLELPLAFAGVTMETAVATFWCIHIAGAQWSLIGLCFPAAKMPLPWTVTAGPELQSPKEPGKPQTLAQGTRKSNSMKEPSIHHGDTLKPSLSTLKRTFFRTSLPASTHKPKEDQGLIRRSSRLFRSLRRALDEGLAAGHPQVPAVTEKPSSVTDGICRQASRGMGPEDLELQEESKSVTDLITDRQLVKAFEQLRYLETRLVADKTSRTFAQDPTAYARRAMDVCLHYDGIAAEIGAIVREALGSEGVDGEALAELAQVVNLEEEAHQAPQADGDFLSTPRHWRRHWKDAVQRSAQERVQQAGVKVTPGAAEGSSDLAQLLAELGSVVRRDLQKVRLEIQPAYEATDFPVWETYLRAFHSAVAQRLQELARDARGCEQLYVLLDWAANVYGSPDFLGAPDLALPTEPLPPLLEPALWARLESDYTNFLETKITSCFDSILHLEQSRWEAGEELEVLQGLYHTPLSIDVHMLVAEHVKAAGAISSELEATTLQICARALCLFVPRFEKAFLASKAVSECYLGAYINACMEMRTSLLARFPGTIKELEKPLVAATNSFQKHLLQMAQQDIQPLFKMLHTKSWLTQDTLHPLMVKVVDFAHHLEHVTPLLAQETLQEVHRFVVREYLGQVLRPHERFSGLDRVNGSHKMSLDAQAISSTFQGLGSEAKWLDQAILCVAEILGETYKDDIQRHLETLIRSYPDIRRDHVLAILALRRLGRRRNHNLLQHTQHLLRAAPEIRPSPRRVLFEEIQVPTSVDVLITCI</sequence>
<reference evidence="6" key="1">
    <citation type="submission" date="2020-03" db="EMBL/GenBank/DDBJ databases">
        <title>Studies in the Genomics of Life Span.</title>
        <authorList>
            <person name="Glass D."/>
        </authorList>
    </citation>
    <scope>NUCLEOTIDE SEQUENCE</scope>
    <source>
        <strain evidence="6">LTLLF</strain>
        <tissue evidence="6">Muscle</tissue>
    </source>
</reference>
<accession>A0A8J6KYU5</accession>
<name>A0A8J6KYU5_MICOH</name>
<gene>
    <name evidence="6" type="ORF">LTLLF_136985</name>
</gene>
<dbReference type="EMBL" id="JAATJU010021291">
    <property type="protein sequence ID" value="KAH0514089.1"/>
    <property type="molecule type" value="Genomic_DNA"/>
</dbReference>
<evidence type="ECO:0000256" key="3">
    <source>
        <dbReference type="ARBA" id="ARBA00070215"/>
    </source>
</evidence>
<comment type="caution">
    <text evidence="6">The sequence shown here is derived from an EMBL/GenBank/DDBJ whole genome shotgun (WGS) entry which is preliminary data.</text>
</comment>
<dbReference type="InterPro" id="IPR038990">
    <property type="entry name" value="LBH_dom"/>
</dbReference>
<keyword evidence="2" id="KW-0597">Phosphoprotein</keyword>
<evidence type="ECO:0000313" key="6">
    <source>
        <dbReference type="EMBL" id="KAH0514089.1"/>
    </source>
</evidence>
<feature type="domain" description="LBH" evidence="5">
    <location>
        <begin position="61"/>
        <end position="87"/>
    </location>
</feature>
<dbReference type="GO" id="GO:0006887">
    <property type="term" value="P:exocytosis"/>
    <property type="evidence" value="ECO:0007669"/>
    <property type="project" value="InterPro"/>
</dbReference>
<proteinExistence type="inferred from homology"/>
<dbReference type="PANTHER" id="PTHR21292:SF14">
    <property type="entry name" value="EXOCYST COMPLEX COMPONENT 3-LIKE PROTEIN 4"/>
    <property type="match status" value="1"/>
</dbReference>
<dbReference type="Pfam" id="PF15317">
    <property type="entry name" value="Lbh"/>
    <property type="match status" value="1"/>
</dbReference>
<organism evidence="6 7">
    <name type="scientific">Microtus ochrogaster</name>
    <name type="common">Prairie vole</name>
    <dbReference type="NCBI Taxonomy" id="79684"/>
    <lineage>
        <taxon>Eukaryota</taxon>
        <taxon>Metazoa</taxon>
        <taxon>Chordata</taxon>
        <taxon>Craniata</taxon>
        <taxon>Vertebrata</taxon>
        <taxon>Euteleostomi</taxon>
        <taxon>Mammalia</taxon>
        <taxon>Eutheria</taxon>
        <taxon>Euarchontoglires</taxon>
        <taxon>Glires</taxon>
        <taxon>Rodentia</taxon>
        <taxon>Myomorpha</taxon>
        <taxon>Muroidea</taxon>
        <taxon>Cricetidae</taxon>
        <taxon>Arvicolinae</taxon>
        <taxon>Microtus</taxon>
    </lineage>
</organism>
<feature type="compositionally biased region" description="Polar residues" evidence="4">
    <location>
        <begin position="171"/>
        <end position="183"/>
    </location>
</feature>
<dbReference type="GO" id="GO:0000145">
    <property type="term" value="C:exocyst"/>
    <property type="evidence" value="ECO:0007669"/>
    <property type="project" value="InterPro"/>
</dbReference>
<evidence type="ECO:0000259" key="5">
    <source>
        <dbReference type="Pfam" id="PF15317"/>
    </source>
</evidence>
<dbReference type="InterPro" id="IPR042532">
    <property type="entry name" value="EXOC3/Sec6_C"/>
</dbReference>
<dbReference type="AlphaFoldDB" id="A0A8J6KYU5"/>
<evidence type="ECO:0000256" key="4">
    <source>
        <dbReference type="SAM" id="MobiDB-lite"/>
    </source>
</evidence>
<comment type="similarity">
    <text evidence="1">Belongs to the SEC6 family.</text>
</comment>
<dbReference type="InterPro" id="IPR010326">
    <property type="entry name" value="EXOC3/Sec6"/>
</dbReference>
<dbReference type="FunFam" id="1.10.357.70:FF:000006">
    <property type="entry name" value="Exocyst complex component 3 like 4"/>
    <property type="match status" value="1"/>
</dbReference>
<dbReference type="Pfam" id="PF06046">
    <property type="entry name" value="Sec6"/>
    <property type="match status" value="1"/>
</dbReference>